<organism evidence="1 2">
    <name type="scientific">Armillaria solidipes</name>
    <dbReference type="NCBI Taxonomy" id="1076256"/>
    <lineage>
        <taxon>Eukaryota</taxon>
        <taxon>Fungi</taxon>
        <taxon>Dikarya</taxon>
        <taxon>Basidiomycota</taxon>
        <taxon>Agaricomycotina</taxon>
        <taxon>Agaricomycetes</taxon>
        <taxon>Agaricomycetidae</taxon>
        <taxon>Agaricales</taxon>
        <taxon>Marasmiineae</taxon>
        <taxon>Physalacriaceae</taxon>
        <taxon>Armillaria</taxon>
    </lineage>
</organism>
<sequence length="100" mass="11816">MFVIEAQSLAFVLVWDARIARMLRPLDLQGLHLPRYESHRKPKLNELVSAYCPVSLKEELLEILMIYCRQRRDIVVFIQSPFKLSALFSEVQGRWELLRS</sequence>
<gene>
    <name evidence="1" type="ORF">ARMSODRAFT_454680</name>
</gene>
<keyword evidence="2" id="KW-1185">Reference proteome</keyword>
<name>A0A2H3B5B3_9AGAR</name>
<evidence type="ECO:0000313" key="1">
    <source>
        <dbReference type="EMBL" id="PBK64880.1"/>
    </source>
</evidence>
<evidence type="ECO:0000313" key="2">
    <source>
        <dbReference type="Proteomes" id="UP000218334"/>
    </source>
</evidence>
<proteinExistence type="predicted"/>
<dbReference type="EMBL" id="KZ293449">
    <property type="protein sequence ID" value="PBK64880.1"/>
    <property type="molecule type" value="Genomic_DNA"/>
</dbReference>
<dbReference type="AlphaFoldDB" id="A0A2H3B5B3"/>
<reference evidence="2" key="1">
    <citation type="journal article" date="2017" name="Nat. Ecol. Evol.">
        <title>Genome expansion and lineage-specific genetic innovations in the forest pathogenic fungi Armillaria.</title>
        <authorList>
            <person name="Sipos G."/>
            <person name="Prasanna A.N."/>
            <person name="Walter M.C."/>
            <person name="O'Connor E."/>
            <person name="Balint B."/>
            <person name="Krizsan K."/>
            <person name="Kiss B."/>
            <person name="Hess J."/>
            <person name="Varga T."/>
            <person name="Slot J."/>
            <person name="Riley R."/>
            <person name="Boka B."/>
            <person name="Rigling D."/>
            <person name="Barry K."/>
            <person name="Lee J."/>
            <person name="Mihaltcheva S."/>
            <person name="LaButti K."/>
            <person name="Lipzen A."/>
            <person name="Waldron R."/>
            <person name="Moloney N.M."/>
            <person name="Sperisen C."/>
            <person name="Kredics L."/>
            <person name="Vagvoelgyi C."/>
            <person name="Patrignani A."/>
            <person name="Fitzpatrick D."/>
            <person name="Nagy I."/>
            <person name="Doyle S."/>
            <person name="Anderson J.B."/>
            <person name="Grigoriev I.V."/>
            <person name="Gueldener U."/>
            <person name="Muensterkoetter M."/>
            <person name="Nagy L.G."/>
        </authorList>
    </citation>
    <scope>NUCLEOTIDE SEQUENCE [LARGE SCALE GENOMIC DNA]</scope>
    <source>
        <strain evidence="2">28-4</strain>
    </source>
</reference>
<accession>A0A2H3B5B3</accession>
<protein>
    <submittedName>
        <fullName evidence="1">Uncharacterized protein</fullName>
    </submittedName>
</protein>
<dbReference type="Proteomes" id="UP000218334">
    <property type="component" value="Unassembled WGS sequence"/>
</dbReference>